<dbReference type="EMBL" id="JACYFS010000017">
    <property type="protein sequence ID" value="MBD8084657.1"/>
    <property type="molecule type" value="Genomic_DNA"/>
</dbReference>
<dbReference type="Proteomes" id="UP000637299">
    <property type="component" value="Unassembled WGS sequence"/>
</dbReference>
<reference evidence="1 2" key="1">
    <citation type="submission" date="2020-09" db="EMBL/GenBank/DDBJ databases">
        <title>Genome seq and assembly of Chryseobacterium sp.</title>
        <authorList>
            <person name="Chhetri G."/>
        </authorList>
    </citation>
    <scope>NUCLEOTIDE SEQUENCE [LARGE SCALE GENOMIC DNA]</scope>
    <source>
        <strain evidence="1 2">GCR10</strain>
    </source>
</reference>
<proteinExistence type="predicted"/>
<comment type="caution">
    <text evidence="1">The sequence shown here is derived from an EMBL/GenBank/DDBJ whole genome shotgun (WGS) entry which is preliminary data.</text>
</comment>
<keyword evidence="2" id="KW-1185">Reference proteome</keyword>
<evidence type="ECO:0000313" key="2">
    <source>
        <dbReference type="Proteomes" id="UP000637299"/>
    </source>
</evidence>
<sequence>MILHTVWYNNFCNNIFGEYYHHTPEPDPEHMSDENRERSLKLIEYWYQNKWEQLIRTCTQCNSPSPQAIPKDLWPSIEVVPKL</sequence>
<name>A0ABR8ZHG0_9FLAO</name>
<accession>A0ABR8ZHG0</accession>
<gene>
    <name evidence="1" type="ORF">IC610_19835</name>
</gene>
<organism evidence="1 2">
    <name type="scientific">Chryseobacterium caseinilyticum</name>
    <dbReference type="NCBI Taxonomy" id="2771428"/>
    <lineage>
        <taxon>Bacteria</taxon>
        <taxon>Pseudomonadati</taxon>
        <taxon>Bacteroidota</taxon>
        <taxon>Flavobacteriia</taxon>
        <taxon>Flavobacteriales</taxon>
        <taxon>Weeksellaceae</taxon>
        <taxon>Chryseobacterium group</taxon>
        <taxon>Chryseobacterium</taxon>
    </lineage>
</organism>
<protein>
    <submittedName>
        <fullName evidence="1">Uncharacterized protein</fullName>
    </submittedName>
</protein>
<evidence type="ECO:0000313" key="1">
    <source>
        <dbReference type="EMBL" id="MBD8084657.1"/>
    </source>
</evidence>
<dbReference type="RefSeq" id="WP_191738615.1">
    <property type="nucleotide sequence ID" value="NZ_JACYFS010000017.1"/>
</dbReference>